<comment type="function">
    <text evidence="1 14">Converts 2,5-diamino-6-(ribosylamino)-4(3h)-pyrimidinone 5'-phosphate into 5-amino-6-(ribosylamino)-2,4(1h,3h)-pyrimidinedione 5'-phosphate.</text>
</comment>
<feature type="binding site" evidence="16">
    <location>
        <position position="200"/>
    </location>
    <ligand>
        <name>NADP(+)</name>
        <dbReference type="ChEBI" id="CHEBI:58349"/>
    </ligand>
</feature>
<evidence type="ECO:0000256" key="16">
    <source>
        <dbReference type="PIRSR" id="PIRSR006769-2"/>
    </source>
</evidence>
<dbReference type="Pfam" id="PF00383">
    <property type="entry name" value="dCMP_cyt_deam_1"/>
    <property type="match status" value="1"/>
</dbReference>
<feature type="binding site" evidence="17">
    <location>
        <position position="53"/>
    </location>
    <ligand>
        <name>Zn(2+)</name>
        <dbReference type="ChEBI" id="CHEBI:29105"/>
        <note>catalytic</note>
    </ligand>
</feature>
<comment type="similarity">
    <text evidence="4 14">In the N-terminal section; belongs to the cytidine and deoxycytidylate deaminase family.</text>
</comment>
<dbReference type="GO" id="GO:0009231">
    <property type="term" value="P:riboflavin biosynthetic process"/>
    <property type="evidence" value="ECO:0007669"/>
    <property type="project" value="UniProtKB-UniPathway"/>
</dbReference>
<dbReference type="GO" id="GO:0008270">
    <property type="term" value="F:zinc ion binding"/>
    <property type="evidence" value="ECO:0007669"/>
    <property type="project" value="InterPro"/>
</dbReference>
<evidence type="ECO:0000256" key="2">
    <source>
        <dbReference type="ARBA" id="ARBA00004882"/>
    </source>
</evidence>
<feature type="binding site" evidence="16">
    <location>
        <position position="204"/>
    </location>
    <ligand>
        <name>NADP(+)</name>
        <dbReference type="ChEBI" id="CHEBI:58349"/>
    </ligand>
</feature>
<dbReference type="Proteomes" id="UP000250197">
    <property type="component" value="Chromosome"/>
</dbReference>
<dbReference type="CDD" id="cd01284">
    <property type="entry name" value="Riboflavin_deaminase-reductase"/>
    <property type="match status" value="1"/>
</dbReference>
<keyword evidence="14" id="KW-0378">Hydrolase</keyword>
<evidence type="ECO:0000256" key="12">
    <source>
        <dbReference type="ARBA" id="ARBA00049861"/>
    </source>
</evidence>
<dbReference type="KEGG" id="cstr:CBE89_07555"/>
<keyword evidence="7 14" id="KW-0479">Metal-binding</keyword>
<dbReference type="PROSITE" id="PS51747">
    <property type="entry name" value="CYT_DCMP_DEAMINASES_2"/>
    <property type="match status" value="1"/>
</dbReference>
<evidence type="ECO:0000256" key="15">
    <source>
        <dbReference type="PIRSR" id="PIRSR006769-1"/>
    </source>
</evidence>
<dbReference type="InterPro" id="IPR024072">
    <property type="entry name" value="DHFR-like_dom_sf"/>
</dbReference>
<comment type="similarity">
    <text evidence="5 14">In the C-terminal section; belongs to the HTP reductase family.</text>
</comment>
<feature type="binding site" evidence="17">
    <location>
        <position position="87"/>
    </location>
    <ligand>
        <name>Zn(2+)</name>
        <dbReference type="ChEBI" id="CHEBI:29105"/>
        <note>catalytic</note>
    </ligand>
</feature>
<comment type="catalytic activity">
    <reaction evidence="13 14">
        <text>2,5-diamino-6-hydroxy-4-(5-phosphoribosylamino)-pyrimidine + H2O + H(+) = 5-amino-6-(5-phospho-D-ribosylamino)uracil + NH4(+)</text>
        <dbReference type="Rhea" id="RHEA:21868"/>
        <dbReference type="ChEBI" id="CHEBI:15377"/>
        <dbReference type="ChEBI" id="CHEBI:15378"/>
        <dbReference type="ChEBI" id="CHEBI:28938"/>
        <dbReference type="ChEBI" id="CHEBI:58453"/>
        <dbReference type="ChEBI" id="CHEBI:58614"/>
        <dbReference type="EC" id="3.5.4.26"/>
    </reaction>
</comment>
<dbReference type="EMBL" id="CP021252">
    <property type="protein sequence ID" value="ART21364.1"/>
    <property type="molecule type" value="Genomic_DNA"/>
</dbReference>
<evidence type="ECO:0000256" key="6">
    <source>
        <dbReference type="ARBA" id="ARBA00022619"/>
    </source>
</evidence>
<feature type="active site" description="Proton donor" evidence="15">
    <location>
        <position position="55"/>
    </location>
</feature>
<dbReference type="InterPro" id="IPR016192">
    <property type="entry name" value="APOBEC/CMP_deaminase_Zn-bd"/>
</dbReference>
<comment type="catalytic activity">
    <reaction evidence="12 14">
        <text>5-amino-6-(5-phospho-D-ribitylamino)uracil + NADP(+) = 5-amino-6-(5-phospho-D-ribosylamino)uracil + NADPH + H(+)</text>
        <dbReference type="Rhea" id="RHEA:17845"/>
        <dbReference type="ChEBI" id="CHEBI:15378"/>
        <dbReference type="ChEBI" id="CHEBI:57783"/>
        <dbReference type="ChEBI" id="CHEBI:58349"/>
        <dbReference type="ChEBI" id="CHEBI:58421"/>
        <dbReference type="ChEBI" id="CHEBI:58453"/>
        <dbReference type="EC" id="1.1.1.193"/>
    </reaction>
</comment>
<proteinExistence type="inferred from homology"/>
<keyword evidence="6 14" id="KW-0686">Riboflavin biosynthesis</keyword>
<dbReference type="RefSeq" id="WP_086891452.1">
    <property type="nucleotide sequence ID" value="NZ_CP021252.1"/>
</dbReference>
<sequence length="344" mass="35828">MKLDLDAALIRAMEAGQSVRGTTSPNPPVGAVILDAEGNLVGTGATQPVGGPHAEVMALQEAGSSARGGIAVVTLEPCNHTGRTGPCAEALIAAGIYQVFFLHPDPNGVAAGGAQTLHAAGVEVAQIEPPAELPVPDALIPWLSSLRLGRPHVTLKFAQTLDGFTAASDGTSQWITGEHARDWVHVDRAQRDAIIIGTGTALADNPSLTARFPDGTLREHQPRRVVIGQRNLVDAGAASSHLRELGYDQFANIDDALISLHEAGARDVLVEGGAGLASAFLNAGYVDAVQAYIAPLLLGEGRGVLAHPVAQTLQDAQRFQRVGTTVLGDDVLIEYVRSPYVVGE</sequence>
<evidence type="ECO:0000256" key="17">
    <source>
        <dbReference type="PIRSR" id="PIRSR006769-3"/>
    </source>
</evidence>
<evidence type="ECO:0000313" key="20">
    <source>
        <dbReference type="Proteomes" id="UP000250197"/>
    </source>
</evidence>
<dbReference type="PROSITE" id="PS00903">
    <property type="entry name" value="CYT_DCMP_DEAMINASES_1"/>
    <property type="match status" value="1"/>
</dbReference>
<feature type="binding site" evidence="16">
    <location>
        <position position="188"/>
    </location>
    <ligand>
        <name>substrate</name>
    </ligand>
</feature>
<feature type="binding site" evidence="16">
    <location>
        <position position="271"/>
    </location>
    <ligand>
        <name>substrate</name>
    </ligand>
</feature>
<evidence type="ECO:0000256" key="9">
    <source>
        <dbReference type="ARBA" id="ARBA00022857"/>
    </source>
</evidence>
<dbReference type="SUPFAM" id="SSF53597">
    <property type="entry name" value="Dihydrofolate reductase-like"/>
    <property type="match status" value="1"/>
</dbReference>
<feature type="binding site" evidence="17">
    <location>
        <position position="78"/>
    </location>
    <ligand>
        <name>Zn(2+)</name>
        <dbReference type="ChEBI" id="CHEBI:29105"/>
        <note>catalytic</note>
    </ligand>
</feature>
<evidence type="ECO:0000256" key="13">
    <source>
        <dbReference type="ARBA" id="ARBA00049886"/>
    </source>
</evidence>
<evidence type="ECO:0000256" key="11">
    <source>
        <dbReference type="ARBA" id="ARBA00023268"/>
    </source>
</evidence>
<dbReference type="AlphaFoldDB" id="A0A2Z2J3P3"/>
<dbReference type="GO" id="GO:0008703">
    <property type="term" value="F:5-amino-6-(5-phosphoribosylamino)uracil reductase activity"/>
    <property type="evidence" value="ECO:0007669"/>
    <property type="project" value="UniProtKB-EC"/>
</dbReference>
<dbReference type="NCBIfam" id="TIGR00326">
    <property type="entry name" value="eubact_ribD"/>
    <property type="match status" value="1"/>
</dbReference>
<evidence type="ECO:0000313" key="19">
    <source>
        <dbReference type="EMBL" id="ART21364.1"/>
    </source>
</evidence>
<dbReference type="InterPro" id="IPR050765">
    <property type="entry name" value="Riboflavin_Biosynth_HTPR"/>
</dbReference>
<comment type="pathway">
    <text evidence="2 14">Cofactor biosynthesis; riboflavin biosynthesis; 5-amino-6-(D-ribitylamino)uracil from GTP: step 2/4.</text>
</comment>
<organism evidence="19 20">
    <name type="scientific">Corynebacterium striatum</name>
    <dbReference type="NCBI Taxonomy" id="43770"/>
    <lineage>
        <taxon>Bacteria</taxon>
        <taxon>Bacillati</taxon>
        <taxon>Actinomycetota</taxon>
        <taxon>Actinomycetes</taxon>
        <taxon>Mycobacteriales</taxon>
        <taxon>Corynebacteriaceae</taxon>
        <taxon>Corynebacterium</taxon>
    </lineage>
</organism>
<evidence type="ECO:0000256" key="3">
    <source>
        <dbReference type="ARBA" id="ARBA00004910"/>
    </source>
</evidence>
<keyword evidence="9 14" id="KW-0521">NADP</keyword>
<evidence type="ECO:0000256" key="4">
    <source>
        <dbReference type="ARBA" id="ARBA00005259"/>
    </source>
</evidence>
<dbReference type="GO" id="GO:0008835">
    <property type="term" value="F:diaminohydroxyphosphoribosylaminopyrimidine deaminase activity"/>
    <property type="evidence" value="ECO:0007669"/>
    <property type="project" value="UniProtKB-EC"/>
</dbReference>
<evidence type="ECO:0000256" key="14">
    <source>
        <dbReference type="PIRNR" id="PIRNR006769"/>
    </source>
</evidence>
<dbReference type="InterPro" id="IPR002125">
    <property type="entry name" value="CMP_dCMP_dom"/>
</dbReference>
<comment type="cofactor">
    <cofactor evidence="14 17">
        <name>Zn(2+)</name>
        <dbReference type="ChEBI" id="CHEBI:29105"/>
    </cofactor>
    <text evidence="14 17">Binds 1 zinc ion.</text>
</comment>
<dbReference type="SUPFAM" id="SSF53927">
    <property type="entry name" value="Cytidine deaminase-like"/>
    <property type="match status" value="1"/>
</dbReference>
<dbReference type="PANTHER" id="PTHR38011:SF7">
    <property type="entry name" value="2,5-DIAMINO-6-RIBOSYLAMINO-4(3H)-PYRIMIDINONE 5'-PHOSPHATE REDUCTASE"/>
    <property type="match status" value="1"/>
</dbReference>
<feature type="binding site" evidence="16">
    <location>
        <begin position="273"/>
        <end position="279"/>
    </location>
    <ligand>
        <name>NADP(+)</name>
        <dbReference type="ChEBI" id="CHEBI:58349"/>
    </ligand>
</feature>
<feature type="binding site" evidence="16">
    <location>
        <position position="158"/>
    </location>
    <ligand>
        <name>NADP(+)</name>
        <dbReference type="ChEBI" id="CHEBI:58349"/>
    </ligand>
</feature>
<dbReference type="UniPathway" id="UPA00275">
    <property type="reaction ID" value="UER00401"/>
</dbReference>
<feature type="binding site" evidence="16">
    <location>
        <position position="174"/>
    </location>
    <ligand>
        <name>NADP(+)</name>
        <dbReference type="ChEBI" id="CHEBI:58349"/>
    </ligand>
</feature>
<keyword evidence="10 14" id="KW-0560">Oxidoreductase</keyword>
<accession>A0A2Z2J3P3</accession>
<name>A0A2Z2J3P3_CORST</name>
<feature type="domain" description="CMP/dCMP-type deaminase" evidence="18">
    <location>
        <begin position="3"/>
        <end position="125"/>
    </location>
</feature>
<feature type="binding site" evidence="16">
    <location>
        <position position="208"/>
    </location>
    <ligand>
        <name>substrate</name>
    </ligand>
</feature>
<evidence type="ECO:0000256" key="8">
    <source>
        <dbReference type="ARBA" id="ARBA00022833"/>
    </source>
</evidence>
<evidence type="ECO:0000256" key="10">
    <source>
        <dbReference type="ARBA" id="ARBA00023002"/>
    </source>
</evidence>
<dbReference type="EC" id="1.1.1.193" evidence="14"/>
<dbReference type="PIRSF" id="PIRSF006769">
    <property type="entry name" value="RibD"/>
    <property type="match status" value="1"/>
</dbReference>
<evidence type="ECO:0000256" key="1">
    <source>
        <dbReference type="ARBA" id="ARBA00002151"/>
    </source>
</evidence>
<dbReference type="PANTHER" id="PTHR38011">
    <property type="entry name" value="DIHYDROFOLATE REDUCTASE FAMILY PROTEIN (AFU_ORTHOLOGUE AFUA_8G06820)"/>
    <property type="match status" value="1"/>
</dbReference>
<dbReference type="Gene3D" id="3.40.430.10">
    <property type="entry name" value="Dihydrofolate Reductase, subunit A"/>
    <property type="match status" value="2"/>
</dbReference>
<dbReference type="Pfam" id="PF01872">
    <property type="entry name" value="RibD_C"/>
    <property type="match status" value="1"/>
</dbReference>
<feature type="binding site" evidence="16">
    <location>
        <position position="211"/>
    </location>
    <ligand>
        <name>substrate</name>
    </ligand>
</feature>
<dbReference type="InterPro" id="IPR004794">
    <property type="entry name" value="Eubact_RibD"/>
</dbReference>
<keyword evidence="8 14" id="KW-0862">Zinc</keyword>
<reference evidence="19 20" key="1">
    <citation type="submission" date="2017-05" db="EMBL/GenBank/DDBJ databases">
        <title>Complete genome sequence of Corynebacterium striatum KC-Na-1 isolated from Neophocaena asiaeorientalis in Korea.</title>
        <authorList>
            <person name="Kim J.H."/>
            <person name="Lee K."/>
        </authorList>
    </citation>
    <scope>NUCLEOTIDE SEQUENCE [LARGE SCALE GENOMIC DNA]</scope>
    <source>
        <strain evidence="19 20">KC-Na-01</strain>
    </source>
</reference>
<dbReference type="InterPro" id="IPR016193">
    <property type="entry name" value="Cytidine_deaminase-like"/>
</dbReference>
<comment type="pathway">
    <text evidence="3 14">Cofactor biosynthesis; riboflavin biosynthesis; 5-amino-6-(D-ribitylamino)uracil from GTP: step 3/4.</text>
</comment>
<dbReference type="InterPro" id="IPR002734">
    <property type="entry name" value="RibDG_C"/>
</dbReference>
<dbReference type="EC" id="3.5.4.26" evidence="14"/>
<gene>
    <name evidence="19" type="ORF">CBE89_07555</name>
</gene>
<evidence type="ECO:0000259" key="18">
    <source>
        <dbReference type="PROSITE" id="PS51747"/>
    </source>
</evidence>
<evidence type="ECO:0000256" key="7">
    <source>
        <dbReference type="ARBA" id="ARBA00022723"/>
    </source>
</evidence>
<evidence type="ECO:0000256" key="5">
    <source>
        <dbReference type="ARBA" id="ARBA00007417"/>
    </source>
</evidence>
<keyword evidence="11" id="KW-0511">Multifunctional enzyme</keyword>
<protein>
    <recommendedName>
        <fullName evidence="14">Riboflavin biosynthesis protein RibD</fullName>
    </recommendedName>
    <domain>
        <recommendedName>
            <fullName evidence="14">Diaminohydroxyphosphoribosylaminopyrimidine deaminase</fullName>
            <shortName evidence="14">DRAP deaminase</shortName>
            <ecNumber evidence="14">3.5.4.26</ecNumber>
        </recommendedName>
        <alternativeName>
            <fullName evidence="14">Riboflavin-specific deaminase</fullName>
        </alternativeName>
    </domain>
    <domain>
        <recommendedName>
            <fullName evidence="14">5-amino-6-(5-phosphoribosylamino)uracil reductase</fullName>
            <ecNumber evidence="14">1.1.1.193</ecNumber>
        </recommendedName>
        <alternativeName>
            <fullName evidence="14">HTP reductase</fullName>
        </alternativeName>
    </domain>
</protein>
<dbReference type="Gene3D" id="3.40.140.10">
    <property type="entry name" value="Cytidine Deaminase, domain 2"/>
    <property type="match status" value="1"/>
</dbReference>
<feature type="binding site" evidence="16">
    <location>
        <position position="172"/>
    </location>
    <ligand>
        <name>substrate</name>
    </ligand>
</feature>